<sequence>MLKFSWKKILLLVFILAAVVAIFQIMVKPQSGEEALPKVPSPSSPVSDVENKPNIVIVVADDLGYTDLGSYGGEIETPNLDSIAESGVQFSQFHVGAACSPSRAMLMTGVDNHLVGLGVFNEKTIASNQKGIPGYEGKLNKSAASLSEVFLDSGYHTYISGKWHLGYDAESSPPAFGFQRSFVQLEGGAGHFNELPVLPFQRKANYREDGRRVSLPENFYSSDFYTDKLISYIDQDNSSTRPFFAILAYTAPHWPLQAKKETIDKYEEKYKLGYERLAQQRIQSLVEKGLLDKPSEAQPYINDDLQRWDSLTEEEQQYEARRMAVYAAMIDDMDNAFGRFVSHLKEVEKYDNTLFVFLSDNGAEGHQMDFMASLVELSTLFGIECCDNSYENIGEASSFIDLGPHWVRASIGPHRIYKGFPTQGGIIAPAFISGNGVEKNKKFHEFASVKDVFPTLLEYAGIENHGSFYGGRKVHPLEGVSMLEMLSGQSDTVHNDKEMMGWELFGKHSVRFGEWKLLRMPPPYGENQWELYDLSKDPSEGNNLASTEPEMLQKMIKKWEEYKDNANIVLPGKMWWTY</sequence>
<gene>
    <name evidence="7" type="primary">atsA</name>
    <name evidence="6" type="ORF">IHBHHGIJ_02414</name>
    <name evidence="7" type="ORF">KFEGEMFD_02601</name>
</gene>
<feature type="domain" description="Sulfatase N-terminal" evidence="5">
    <location>
        <begin position="53"/>
        <end position="462"/>
    </location>
</feature>
<evidence type="ECO:0000256" key="3">
    <source>
        <dbReference type="ARBA" id="ARBA00022801"/>
    </source>
</evidence>
<evidence type="ECO:0000259" key="5">
    <source>
        <dbReference type="Pfam" id="PF00884"/>
    </source>
</evidence>
<dbReference type="InterPro" id="IPR024607">
    <property type="entry name" value="Sulfatase_CS"/>
</dbReference>
<dbReference type="PANTHER" id="PTHR42693">
    <property type="entry name" value="ARYLSULFATASE FAMILY MEMBER"/>
    <property type="match status" value="1"/>
</dbReference>
<evidence type="ECO:0000256" key="1">
    <source>
        <dbReference type="ARBA" id="ARBA00008779"/>
    </source>
</evidence>
<dbReference type="EC" id="3.1.6.1" evidence="7"/>
<keyword evidence="3 7" id="KW-0378">Hydrolase</keyword>
<evidence type="ECO:0000313" key="9">
    <source>
        <dbReference type="Proteomes" id="UP000439591"/>
    </source>
</evidence>
<dbReference type="InterPro" id="IPR050738">
    <property type="entry name" value="Sulfatase"/>
</dbReference>
<accession>A0A5S9Q0G6</accession>
<comment type="similarity">
    <text evidence="1">Belongs to the sulfatase family.</text>
</comment>
<keyword evidence="2" id="KW-0479">Metal-binding</keyword>
<dbReference type="Proteomes" id="UP000439591">
    <property type="component" value="Unassembled WGS sequence"/>
</dbReference>
<dbReference type="RefSeq" id="WP_159268956.1">
    <property type="nucleotide sequence ID" value="NZ_CACSIK010000001.1"/>
</dbReference>
<proteinExistence type="inferred from homology"/>
<evidence type="ECO:0000313" key="7">
    <source>
        <dbReference type="EMBL" id="CAA0110843.1"/>
    </source>
</evidence>
<dbReference type="Proteomes" id="UP000435877">
    <property type="component" value="Unassembled WGS sequence"/>
</dbReference>
<reference evidence="8 9" key="1">
    <citation type="submission" date="2019-11" db="EMBL/GenBank/DDBJ databases">
        <authorList>
            <person name="Holert J."/>
        </authorList>
    </citation>
    <scope>NUCLEOTIDE SEQUENCE [LARGE SCALE GENOMIC DNA]</scope>
    <source>
        <strain evidence="7">BC3_2A</strain>
        <strain evidence="6">SB11_1A</strain>
    </source>
</reference>
<dbReference type="Gene3D" id="3.30.1120.10">
    <property type="match status" value="1"/>
</dbReference>
<keyword evidence="8" id="KW-1185">Reference proteome</keyword>
<evidence type="ECO:0000313" key="6">
    <source>
        <dbReference type="EMBL" id="CAA0093082.1"/>
    </source>
</evidence>
<dbReference type="EMBL" id="CACSIK010000001">
    <property type="protein sequence ID" value="CAA0093082.1"/>
    <property type="molecule type" value="Genomic_DNA"/>
</dbReference>
<protein>
    <submittedName>
        <fullName evidence="7">Arylsulfatase</fullName>
        <ecNumber evidence="7">3.1.6.1</ecNumber>
    </submittedName>
</protein>
<evidence type="ECO:0000256" key="2">
    <source>
        <dbReference type="ARBA" id="ARBA00022723"/>
    </source>
</evidence>
<dbReference type="PANTHER" id="PTHR42693:SF33">
    <property type="entry name" value="ARYLSULFATASE"/>
    <property type="match status" value="1"/>
</dbReference>
<keyword evidence="4" id="KW-0106">Calcium</keyword>
<dbReference type="InterPro" id="IPR000917">
    <property type="entry name" value="Sulfatase_N"/>
</dbReference>
<dbReference type="SUPFAM" id="SSF53649">
    <property type="entry name" value="Alkaline phosphatase-like"/>
    <property type="match status" value="1"/>
</dbReference>
<organism evidence="7 9">
    <name type="scientific">Zhongshania aliphaticivorans</name>
    <dbReference type="NCBI Taxonomy" id="1470434"/>
    <lineage>
        <taxon>Bacteria</taxon>
        <taxon>Pseudomonadati</taxon>
        <taxon>Pseudomonadota</taxon>
        <taxon>Gammaproteobacteria</taxon>
        <taxon>Cellvibrionales</taxon>
        <taxon>Spongiibacteraceae</taxon>
        <taxon>Zhongshania</taxon>
    </lineage>
</organism>
<dbReference type="GO" id="GO:0046872">
    <property type="term" value="F:metal ion binding"/>
    <property type="evidence" value="ECO:0007669"/>
    <property type="project" value="UniProtKB-KW"/>
</dbReference>
<dbReference type="GO" id="GO:0004065">
    <property type="term" value="F:arylsulfatase activity"/>
    <property type="evidence" value="ECO:0007669"/>
    <property type="project" value="UniProtKB-EC"/>
</dbReference>
<evidence type="ECO:0000256" key="4">
    <source>
        <dbReference type="ARBA" id="ARBA00022837"/>
    </source>
</evidence>
<dbReference type="OrthoDB" id="974590at2"/>
<dbReference type="PROSITE" id="PS00149">
    <property type="entry name" value="SULFATASE_2"/>
    <property type="match status" value="1"/>
</dbReference>
<name>A0A5S9Q0G6_9GAMM</name>
<dbReference type="InterPro" id="IPR017850">
    <property type="entry name" value="Alkaline_phosphatase_core_sf"/>
</dbReference>
<evidence type="ECO:0000313" key="8">
    <source>
        <dbReference type="Proteomes" id="UP000435877"/>
    </source>
</evidence>
<dbReference type="CDD" id="cd16025">
    <property type="entry name" value="PAS_like"/>
    <property type="match status" value="1"/>
</dbReference>
<dbReference type="AlphaFoldDB" id="A0A5S9Q0G6"/>
<dbReference type="Pfam" id="PF00884">
    <property type="entry name" value="Sulfatase"/>
    <property type="match status" value="1"/>
</dbReference>
<dbReference type="Gene3D" id="3.40.720.10">
    <property type="entry name" value="Alkaline Phosphatase, subunit A"/>
    <property type="match status" value="1"/>
</dbReference>
<dbReference type="EMBL" id="CACSIM010000004">
    <property type="protein sequence ID" value="CAA0110843.1"/>
    <property type="molecule type" value="Genomic_DNA"/>
</dbReference>